<dbReference type="PANTHER" id="PTHR19288:SF90">
    <property type="entry name" value="OS08G0542600 PROTEIN"/>
    <property type="match status" value="1"/>
</dbReference>
<accession>A0ABW5DT47</accession>
<dbReference type="RefSeq" id="WP_379877047.1">
    <property type="nucleotide sequence ID" value="NZ_JBHUIP010000012.1"/>
</dbReference>
<organism evidence="1 2">
    <name type="scientific">Lacibacterium aquatile</name>
    <dbReference type="NCBI Taxonomy" id="1168082"/>
    <lineage>
        <taxon>Bacteria</taxon>
        <taxon>Pseudomonadati</taxon>
        <taxon>Pseudomonadota</taxon>
        <taxon>Alphaproteobacteria</taxon>
        <taxon>Rhodospirillales</taxon>
        <taxon>Rhodospirillaceae</taxon>
    </lineage>
</organism>
<dbReference type="Gene3D" id="3.40.50.1000">
    <property type="entry name" value="HAD superfamily/HAD-like"/>
    <property type="match status" value="2"/>
</dbReference>
<dbReference type="InterPro" id="IPR006357">
    <property type="entry name" value="HAD-SF_hydro_IIA"/>
</dbReference>
<sequence length="288" mass="31119">MIRTIAGVAEIADAYDGFIIDLWGVLHDGASPYPDSRAALLALKAAGKHVVLLSNAPRPSADVQIRMREMGFADDDYNHLLTSGEDTRTHLRTRPDDFYKSLGQKYFLLGLPRDVNILHGVPGTRVMDVREADYVINTGVELGETLETALPVLEPALAKGLPMVCANPDITIVTRGKVEVCAGLLADWYEKGGGKVRYHGKPHPGVYQTCFKDLGLSDPKRVLAIGDGLKTDIKGANRAGCDSLLIAGGVHANELGAKPGHLPDLARLSQLAKEEQATPTYVASVFRW</sequence>
<dbReference type="Pfam" id="PF13344">
    <property type="entry name" value="Hydrolase_6"/>
    <property type="match status" value="1"/>
</dbReference>
<dbReference type="NCBIfam" id="TIGR01459">
    <property type="entry name" value="HAD-SF-IIA-hyp4"/>
    <property type="match status" value="1"/>
</dbReference>
<dbReference type="InterPro" id="IPR036412">
    <property type="entry name" value="HAD-like_sf"/>
</dbReference>
<keyword evidence="2" id="KW-1185">Reference proteome</keyword>
<dbReference type="NCBIfam" id="TIGR01460">
    <property type="entry name" value="HAD-SF-IIA"/>
    <property type="match status" value="1"/>
</dbReference>
<evidence type="ECO:0000313" key="2">
    <source>
        <dbReference type="Proteomes" id="UP001597295"/>
    </source>
</evidence>
<dbReference type="InterPro" id="IPR023214">
    <property type="entry name" value="HAD_sf"/>
</dbReference>
<dbReference type="PANTHER" id="PTHR19288">
    <property type="entry name" value="4-NITROPHENYLPHOSPHATASE-RELATED"/>
    <property type="match status" value="1"/>
</dbReference>
<dbReference type="InterPro" id="IPR006356">
    <property type="entry name" value="HAD-SF_hydro_IIA_hyp3"/>
</dbReference>
<dbReference type="SUPFAM" id="SSF56784">
    <property type="entry name" value="HAD-like"/>
    <property type="match status" value="1"/>
</dbReference>
<keyword evidence="1" id="KW-0378">Hydrolase</keyword>
<dbReference type="Pfam" id="PF13242">
    <property type="entry name" value="Hydrolase_like"/>
    <property type="match status" value="1"/>
</dbReference>
<reference evidence="2" key="1">
    <citation type="journal article" date="2019" name="Int. J. Syst. Evol. Microbiol.">
        <title>The Global Catalogue of Microorganisms (GCM) 10K type strain sequencing project: providing services to taxonomists for standard genome sequencing and annotation.</title>
        <authorList>
            <consortium name="The Broad Institute Genomics Platform"/>
            <consortium name="The Broad Institute Genome Sequencing Center for Infectious Disease"/>
            <person name="Wu L."/>
            <person name="Ma J."/>
        </authorList>
    </citation>
    <scope>NUCLEOTIDE SEQUENCE [LARGE SCALE GENOMIC DNA]</scope>
    <source>
        <strain evidence="2">CGMCC 1.19062</strain>
    </source>
</reference>
<dbReference type="EMBL" id="JBHUIP010000012">
    <property type="protein sequence ID" value="MFD2264005.1"/>
    <property type="molecule type" value="Genomic_DNA"/>
</dbReference>
<gene>
    <name evidence="1" type="ORF">ACFSM5_13975</name>
</gene>
<evidence type="ECO:0000313" key="1">
    <source>
        <dbReference type="EMBL" id="MFD2264005.1"/>
    </source>
</evidence>
<dbReference type="GO" id="GO:0016787">
    <property type="term" value="F:hydrolase activity"/>
    <property type="evidence" value="ECO:0007669"/>
    <property type="project" value="UniProtKB-KW"/>
</dbReference>
<dbReference type="Proteomes" id="UP001597295">
    <property type="component" value="Unassembled WGS sequence"/>
</dbReference>
<proteinExistence type="predicted"/>
<name>A0ABW5DT47_9PROT</name>
<protein>
    <submittedName>
        <fullName evidence="1">TIGR01459 family HAD-type hydrolase</fullName>
    </submittedName>
</protein>
<comment type="caution">
    <text evidence="1">The sequence shown here is derived from an EMBL/GenBank/DDBJ whole genome shotgun (WGS) entry which is preliminary data.</text>
</comment>